<protein>
    <recommendedName>
        <fullName evidence="4">histidine kinase</fullName>
        <ecNumber evidence="4">2.7.13.3</ecNumber>
    </recommendedName>
</protein>
<evidence type="ECO:0000256" key="10">
    <source>
        <dbReference type="ARBA" id="ARBA00022840"/>
    </source>
</evidence>
<dbReference type="FunFam" id="3.30.565.10:FF:000023">
    <property type="entry name" value="PAS domain-containing sensor histidine kinase"/>
    <property type="match status" value="1"/>
</dbReference>
<evidence type="ECO:0000313" key="17">
    <source>
        <dbReference type="EMBL" id="KKQ66990.1"/>
    </source>
</evidence>
<dbReference type="Pfam" id="PF02518">
    <property type="entry name" value="HATPase_c"/>
    <property type="match status" value="1"/>
</dbReference>
<evidence type="ECO:0000256" key="8">
    <source>
        <dbReference type="ARBA" id="ARBA00022741"/>
    </source>
</evidence>
<feature type="domain" description="Histidine kinase" evidence="13">
    <location>
        <begin position="540"/>
        <end position="757"/>
    </location>
</feature>
<keyword evidence="7" id="KW-0808">Transferase</keyword>
<dbReference type="PROSITE" id="PS50112">
    <property type="entry name" value="PAS"/>
    <property type="match status" value="1"/>
</dbReference>
<dbReference type="Pfam" id="PF00512">
    <property type="entry name" value="HisKA"/>
    <property type="match status" value="1"/>
</dbReference>
<comment type="subcellular location">
    <subcellularLocation>
        <location evidence="2">Cell membrane</location>
    </subcellularLocation>
    <subcellularLocation>
        <location evidence="3">Membrane raft</location>
        <topology evidence="3">Multi-pass membrane protein</topology>
    </subcellularLocation>
</comment>
<dbReference type="SUPFAM" id="SSF55785">
    <property type="entry name" value="PYP-like sensor domain (PAS domain)"/>
    <property type="match status" value="1"/>
</dbReference>
<dbReference type="PRINTS" id="PR00344">
    <property type="entry name" value="BCTRLSENSOR"/>
</dbReference>
<evidence type="ECO:0000259" key="14">
    <source>
        <dbReference type="PROSITE" id="PS50112"/>
    </source>
</evidence>
<evidence type="ECO:0000256" key="5">
    <source>
        <dbReference type="ARBA" id="ARBA00022475"/>
    </source>
</evidence>
<dbReference type="PROSITE" id="PS51384">
    <property type="entry name" value="FAD_FR"/>
    <property type="match status" value="1"/>
</dbReference>
<keyword evidence="9 17" id="KW-0418">Kinase</keyword>
<dbReference type="PANTHER" id="PTHR43711">
    <property type="entry name" value="TWO-COMPONENT HISTIDINE KINASE"/>
    <property type="match status" value="1"/>
</dbReference>
<dbReference type="PROSITE" id="PS50113">
    <property type="entry name" value="PAC"/>
    <property type="match status" value="1"/>
</dbReference>
<dbReference type="PATRIC" id="fig|1618422.5.peg.547"/>
<dbReference type="GO" id="GO:0005886">
    <property type="term" value="C:plasma membrane"/>
    <property type="evidence" value="ECO:0007669"/>
    <property type="project" value="UniProtKB-SubCell"/>
</dbReference>
<dbReference type="AlphaFoldDB" id="A0A0G0JV73"/>
<dbReference type="CDD" id="cd00322">
    <property type="entry name" value="FNR_like"/>
    <property type="match status" value="1"/>
</dbReference>
<sequence length="758" mass="85605">MDALQKLSVISKKQVAFDIYEIILGLGKEGFTFKPGQYIHLSLPSLKYPDPRGNGRDFSIASSPNDKHLALAFKNTGSGFKKTLLEVENVKVEIDGPFGRFTLPKDSDQKFTFIASGIGVTPFLSMVKFATEEKLSYKITLLYTASSKQKAVFLHKLLQLEKENPNFELKTHFGTLTNEIIQEEIKDKSSTLFYLSGAPQRVFDIENILLSLGVQRKNILKEEFTGYWGDPMNNELSKRPYSDLEALLQALNNTAIVSEANAEGIITFVNDKFVEISKYSKDELIGQNHRILKSGFHSKPFYENMWATITRGRLWRGQIKNKAKDGSFYWVDTSIAPILDQDGKPIKYISVRFPITERQQAEEELQGRAMQQGVLTVLSQEALASSNLTKLFERATNLVAGTLKVDYCLVLKLQPGGAYLTYEAGFRFKNVTKSQTIISARTTESLAGFVLASKEPVVIEDLTSESRFAGAPLMHDNNIVSGVGVIIHGQERPFGVLGIYTTSKRTFKQADIDFVQAVANLLANAARNQLDKRKDEFLGIASHELKTPLTSLKSFVQILQKHEYQQKDEQALLFLSKIDTQLNRLTDLINSLLDISRINAGKIEYKDETFKLSELVQETVDELKLVFKKHQIELYNKIKEKVHGDRYRIAQVLTNLLSNAIKYSPNGDKIIIKSEVSEDKVIVSVQDFGVGISEKDRENIFDRFFQGYGRKRQDFPGGLGLGLYICSEIIKRHQGQIWVESEEDKGSKFFFSLPIKRS</sequence>
<evidence type="ECO:0000256" key="7">
    <source>
        <dbReference type="ARBA" id="ARBA00022679"/>
    </source>
</evidence>
<keyword evidence="12" id="KW-0472">Membrane</keyword>
<dbReference type="EC" id="2.7.13.3" evidence="4"/>
<dbReference type="SUPFAM" id="SSF52343">
    <property type="entry name" value="Ferredoxin reductase-like, C-terminal NADP-linked domain"/>
    <property type="match status" value="1"/>
</dbReference>
<dbReference type="NCBIfam" id="TIGR00229">
    <property type="entry name" value="sensory_box"/>
    <property type="match status" value="1"/>
</dbReference>
<dbReference type="InterPro" id="IPR003594">
    <property type="entry name" value="HATPase_dom"/>
</dbReference>
<evidence type="ECO:0000259" key="16">
    <source>
        <dbReference type="PROSITE" id="PS51384"/>
    </source>
</evidence>
<evidence type="ECO:0000256" key="12">
    <source>
        <dbReference type="ARBA" id="ARBA00023136"/>
    </source>
</evidence>
<dbReference type="Gene3D" id="3.30.450.40">
    <property type="match status" value="1"/>
</dbReference>
<dbReference type="PANTHER" id="PTHR43711:SF31">
    <property type="entry name" value="HISTIDINE KINASE"/>
    <property type="match status" value="1"/>
</dbReference>
<dbReference type="GO" id="GO:0045121">
    <property type="term" value="C:membrane raft"/>
    <property type="evidence" value="ECO:0007669"/>
    <property type="project" value="UniProtKB-SubCell"/>
</dbReference>
<dbReference type="InterPro" id="IPR050736">
    <property type="entry name" value="Sensor_HK_Regulatory"/>
</dbReference>
<dbReference type="InterPro" id="IPR003018">
    <property type="entry name" value="GAF"/>
</dbReference>
<evidence type="ECO:0000256" key="11">
    <source>
        <dbReference type="ARBA" id="ARBA00023012"/>
    </source>
</evidence>
<dbReference type="SMART" id="SM00086">
    <property type="entry name" value="PAC"/>
    <property type="match status" value="1"/>
</dbReference>
<dbReference type="InterPro" id="IPR039261">
    <property type="entry name" value="FNR_nucleotide-bd"/>
</dbReference>
<dbReference type="InterPro" id="IPR036890">
    <property type="entry name" value="HATPase_C_sf"/>
</dbReference>
<dbReference type="Pfam" id="PF01590">
    <property type="entry name" value="GAF"/>
    <property type="match status" value="1"/>
</dbReference>
<dbReference type="InterPro" id="IPR017938">
    <property type="entry name" value="Riboflavin_synthase-like_b-brl"/>
</dbReference>
<dbReference type="FunFam" id="1.10.287.130:FF:000001">
    <property type="entry name" value="Two-component sensor histidine kinase"/>
    <property type="match status" value="1"/>
</dbReference>
<dbReference type="Gene3D" id="3.30.450.20">
    <property type="entry name" value="PAS domain"/>
    <property type="match status" value="1"/>
</dbReference>
<comment type="caution">
    <text evidence="17">The sequence shown here is derived from an EMBL/GenBank/DDBJ whole genome shotgun (WGS) entry which is preliminary data.</text>
</comment>
<organism evidence="17 18">
    <name type="scientific">Candidatus Daviesbacteria bacterium GW2011_GWA2_38_24</name>
    <dbReference type="NCBI Taxonomy" id="1618422"/>
    <lineage>
        <taxon>Bacteria</taxon>
        <taxon>Candidatus Daviesiibacteriota</taxon>
    </lineage>
</organism>
<feature type="domain" description="PAS" evidence="14">
    <location>
        <begin position="240"/>
        <end position="288"/>
    </location>
</feature>
<keyword evidence="8" id="KW-0547">Nucleotide-binding</keyword>
<dbReference type="Gene3D" id="3.30.565.10">
    <property type="entry name" value="Histidine kinase-like ATPase, C-terminal domain"/>
    <property type="match status" value="1"/>
</dbReference>
<dbReference type="Pfam" id="PF00175">
    <property type="entry name" value="NAD_binding_1"/>
    <property type="match status" value="1"/>
</dbReference>
<feature type="domain" description="FAD-binding FR-type" evidence="16">
    <location>
        <begin position="2"/>
        <end position="104"/>
    </location>
</feature>
<dbReference type="CDD" id="cd00082">
    <property type="entry name" value="HisKA"/>
    <property type="match status" value="1"/>
</dbReference>
<dbReference type="InterPro" id="IPR005467">
    <property type="entry name" value="His_kinase_dom"/>
</dbReference>
<dbReference type="PROSITE" id="PS50109">
    <property type="entry name" value="HIS_KIN"/>
    <property type="match status" value="1"/>
</dbReference>
<dbReference type="CDD" id="cd00130">
    <property type="entry name" value="PAS"/>
    <property type="match status" value="1"/>
</dbReference>
<dbReference type="InterPro" id="IPR004358">
    <property type="entry name" value="Sig_transdc_His_kin-like_C"/>
</dbReference>
<evidence type="ECO:0000313" key="18">
    <source>
        <dbReference type="Proteomes" id="UP000034235"/>
    </source>
</evidence>
<comment type="catalytic activity">
    <reaction evidence="1">
        <text>ATP + protein L-histidine = ADP + protein N-phospho-L-histidine.</text>
        <dbReference type="EC" id="2.7.13.3"/>
    </reaction>
</comment>
<dbReference type="GO" id="GO:0000155">
    <property type="term" value="F:phosphorelay sensor kinase activity"/>
    <property type="evidence" value="ECO:0007669"/>
    <property type="project" value="InterPro"/>
</dbReference>
<dbReference type="InterPro" id="IPR017927">
    <property type="entry name" value="FAD-bd_FR_type"/>
</dbReference>
<dbReference type="Gene3D" id="3.40.50.80">
    <property type="entry name" value="Nucleotide-binding domain of ferredoxin-NADP reductase (FNR) module"/>
    <property type="match status" value="1"/>
</dbReference>
<evidence type="ECO:0000256" key="6">
    <source>
        <dbReference type="ARBA" id="ARBA00022553"/>
    </source>
</evidence>
<dbReference type="InterPro" id="IPR001610">
    <property type="entry name" value="PAC"/>
</dbReference>
<dbReference type="EMBL" id="LBUP01000002">
    <property type="protein sequence ID" value="KKQ66990.1"/>
    <property type="molecule type" value="Genomic_DNA"/>
</dbReference>
<reference evidence="17 18" key="1">
    <citation type="journal article" date="2015" name="Nature">
        <title>rRNA introns, odd ribosomes, and small enigmatic genomes across a large radiation of phyla.</title>
        <authorList>
            <person name="Brown C.T."/>
            <person name="Hug L.A."/>
            <person name="Thomas B.C."/>
            <person name="Sharon I."/>
            <person name="Castelle C.J."/>
            <person name="Singh A."/>
            <person name="Wilkins M.J."/>
            <person name="Williams K.H."/>
            <person name="Banfield J.F."/>
        </authorList>
    </citation>
    <scope>NUCLEOTIDE SEQUENCE [LARGE SCALE GENOMIC DNA]</scope>
</reference>
<dbReference type="InterPro" id="IPR001433">
    <property type="entry name" value="OxRdtase_FAD/NAD-bd"/>
</dbReference>
<dbReference type="InterPro" id="IPR000700">
    <property type="entry name" value="PAS-assoc_C"/>
</dbReference>
<dbReference type="InterPro" id="IPR029016">
    <property type="entry name" value="GAF-like_dom_sf"/>
</dbReference>
<dbReference type="SUPFAM" id="SSF55874">
    <property type="entry name" value="ATPase domain of HSP90 chaperone/DNA topoisomerase II/histidine kinase"/>
    <property type="match status" value="1"/>
</dbReference>
<dbReference type="InterPro" id="IPR003661">
    <property type="entry name" value="HisK_dim/P_dom"/>
</dbReference>
<dbReference type="Pfam" id="PF08447">
    <property type="entry name" value="PAS_3"/>
    <property type="match status" value="1"/>
</dbReference>
<dbReference type="SMART" id="SM00388">
    <property type="entry name" value="HisKA"/>
    <property type="match status" value="1"/>
</dbReference>
<dbReference type="InterPro" id="IPR036097">
    <property type="entry name" value="HisK_dim/P_sf"/>
</dbReference>
<keyword evidence="6" id="KW-0597">Phosphoprotein</keyword>
<dbReference type="InterPro" id="IPR013655">
    <property type="entry name" value="PAS_fold_3"/>
</dbReference>
<evidence type="ECO:0000256" key="9">
    <source>
        <dbReference type="ARBA" id="ARBA00022777"/>
    </source>
</evidence>
<dbReference type="InterPro" id="IPR000014">
    <property type="entry name" value="PAS"/>
</dbReference>
<dbReference type="SUPFAM" id="SSF55781">
    <property type="entry name" value="GAF domain-like"/>
    <property type="match status" value="1"/>
</dbReference>
<proteinExistence type="predicted"/>
<dbReference type="Gene3D" id="2.40.30.10">
    <property type="entry name" value="Translation factors"/>
    <property type="match status" value="1"/>
</dbReference>
<keyword evidence="10" id="KW-0067">ATP-binding</keyword>
<dbReference type="SMART" id="SM00387">
    <property type="entry name" value="HATPase_c"/>
    <property type="match status" value="1"/>
</dbReference>
<evidence type="ECO:0000256" key="2">
    <source>
        <dbReference type="ARBA" id="ARBA00004236"/>
    </source>
</evidence>
<evidence type="ECO:0000256" key="1">
    <source>
        <dbReference type="ARBA" id="ARBA00000085"/>
    </source>
</evidence>
<keyword evidence="5" id="KW-1003">Cell membrane</keyword>
<dbReference type="SUPFAM" id="SSF63380">
    <property type="entry name" value="Riboflavin synthase domain-like"/>
    <property type="match status" value="1"/>
</dbReference>
<dbReference type="SMART" id="SM00065">
    <property type="entry name" value="GAF"/>
    <property type="match status" value="1"/>
</dbReference>
<dbReference type="Proteomes" id="UP000034235">
    <property type="component" value="Unassembled WGS sequence"/>
</dbReference>
<evidence type="ECO:0000259" key="13">
    <source>
        <dbReference type="PROSITE" id="PS50109"/>
    </source>
</evidence>
<evidence type="ECO:0000256" key="3">
    <source>
        <dbReference type="ARBA" id="ARBA00004314"/>
    </source>
</evidence>
<keyword evidence="11" id="KW-0902">Two-component regulatory system</keyword>
<dbReference type="GO" id="GO:0016491">
    <property type="term" value="F:oxidoreductase activity"/>
    <property type="evidence" value="ECO:0007669"/>
    <property type="project" value="InterPro"/>
</dbReference>
<dbReference type="InterPro" id="IPR035965">
    <property type="entry name" value="PAS-like_dom_sf"/>
</dbReference>
<accession>A0A0G0JV73</accession>
<gene>
    <name evidence="17" type="ORF">US86_C0002G0107</name>
</gene>
<dbReference type="GO" id="GO:0005524">
    <property type="term" value="F:ATP binding"/>
    <property type="evidence" value="ECO:0007669"/>
    <property type="project" value="UniProtKB-KW"/>
</dbReference>
<dbReference type="Gene3D" id="1.10.287.130">
    <property type="match status" value="1"/>
</dbReference>
<dbReference type="SUPFAM" id="SSF47384">
    <property type="entry name" value="Homodimeric domain of signal transducing histidine kinase"/>
    <property type="match status" value="1"/>
</dbReference>
<name>A0A0G0JV73_9BACT</name>
<feature type="domain" description="PAC" evidence="15">
    <location>
        <begin position="313"/>
        <end position="367"/>
    </location>
</feature>
<evidence type="ECO:0000256" key="4">
    <source>
        <dbReference type="ARBA" id="ARBA00012438"/>
    </source>
</evidence>
<evidence type="ECO:0000259" key="15">
    <source>
        <dbReference type="PROSITE" id="PS50113"/>
    </source>
</evidence>